<evidence type="ECO:0000256" key="3">
    <source>
        <dbReference type="ARBA" id="ARBA00023125"/>
    </source>
</evidence>
<dbReference type="InterPro" id="IPR051677">
    <property type="entry name" value="AfsR-DnrI-RedD_regulator"/>
</dbReference>
<dbReference type="SMART" id="SM00530">
    <property type="entry name" value="HTH_XRE"/>
    <property type="match status" value="1"/>
</dbReference>
<dbReference type="InterPro" id="IPR005158">
    <property type="entry name" value="BTAD"/>
</dbReference>
<reference evidence="9 10" key="1">
    <citation type="submission" date="2021-01" db="EMBL/GenBank/DDBJ databases">
        <title>Whole genome shotgun sequence of Plantactinospora mayteni NBRC 109088.</title>
        <authorList>
            <person name="Komaki H."/>
            <person name="Tamura T."/>
        </authorList>
    </citation>
    <scope>NUCLEOTIDE SEQUENCE [LARGE SCALE GENOMIC DNA]</scope>
    <source>
        <strain evidence="9 10">NBRC 109088</strain>
    </source>
</reference>
<comment type="similarity">
    <text evidence="1">Belongs to the AfsR/DnrI/RedD regulatory family.</text>
</comment>
<feature type="repeat" description="TPR" evidence="5">
    <location>
        <begin position="954"/>
        <end position="987"/>
    </location>
</feature>
<dbReference type="Pfam" id="PF13424">
    <property type="entry name" value="TPR_12"/>
    <property type="match status" value="1"/>
</dbReference>
<dbReference type="SUPFAM" id="SSF48452">
    <property type="entry name" value="TPR-like"/>
    <property type="match status" value="2"/>
</dbReference>
<sequence>MEGSGENAVRLGALVQRFRRQAGLTQQEVADRAGMSVGGLRDLEQGRVGRPRPATLRRLAAALRLPESAATELDRLRLRDAATPYGLRIQVLGPLTVAVNGNPVDPGSTRQCALLGLLAVRANTPVSLDALIEVVWGTQPPPAAAELIQSRMSRLRRRLGTSGRATSPTWSLDATKGGYQLTVSDEQVDLLPFRRLVEQGRRAGEAGDAAAAYACYQQAVALCRGEPLADVGVLRSHSAVTALDREWRRVVVEYADFAAALGQHDRVLPMLRQVTEADPLDEPAHARLIAALAAGGEPAAALAAYDRLRRRLADDLGVDPVPELQRLHQTILRGEPVSAATPARSPASPPAAPGAISPVLARLDVPAQLPIEAPGFTGRQAELARLDAALAAVGPDRTAVICVVSGTAGVGKTALAVRWGHRVRDRFPDGQLYFNLRGFGAAGGSNRQPGDPTGSAVSPEEAVRAFLDALAVPAARIPANPQAQAALYRTLLAGRRVLVVLDNARDAEQVRPLLPSTPGCLAVVTSRNPLTGLVAAEGAHPVPVSLLSVVEGRELLARRLGADRTAAEPDAVDEIVDRCAGLPLALAVVAARATVDLRQSLDAFATQLRDTVSRLDTLDAGDPATAVRATFSWSYHSLTAPAARLFRLLGLHPGPEVAPPVAATLAGVPVATVRALLAELARAHLVAEDVPGRYAFHDLLRAYAGELAYTVESEADRVAAVHRMTDHYLHTGYAASMLLDRHQEPVTPAPPLPGVVVVELADHRAALTWFSTEHRNLLAAVRQASGAGLDRHTWQLAHVVDMFLDRRGLWHDQVVAWQAALRAAERLADQNGQAEAHRRLGHADLRLGRHRDAEARLRSALDGFTGAGSRIGQAHTHRYLAHLADRKGERQQALAHARQALAHYQAAGHQRGQADALNGVGWHLTLLGDHAGAIRHCEQALPLLRGLGDRRGEAATWDSLGHAHHHLGQYGEAVECYQRAIALNRDLGDRYYEAVSLGHLGDSHRATGEHGAARDAWRRALEIHEALGHPDAEQVRGKLDEPYPS</sequence>
<keyword evidence="3 6" id="KW-0238">DNA-binding</keyword>
<dbReference type="PROSITE" id="PS50943">
    <property type="entry name" value="HTH_CROC1"/>
    <property type="match status" value="1"/>
</dbReference>
<name>A0ABQ4EFZ4_9ACTN</name>
<dbReference type="InterPro" id="IPR011990">
    <property type="entry name" value="TPR-like_helical_dom_sf"/>
</dbReference>
<evidence type="ECO:0000259" key="8">
    <source>
        <dbReference type="PROSITE" id="PS51755"/>
    </source>
</evidence>
<dbReference type="EMBL" id="BONX01000002">
    <property type="protein sequence ID" value="GIG93614.1"/>
    <property type="molecule type" value="Genomic_DNA"/>
</dbReference>
<comment type="caution">
    <text evidence="9">The sequence shown here is derived from an EMBL/GenBank/DDBJ whole genome shotgun (WGS) entry which is preliminary data.</text>
</comment>
<dbReference type="Pfam" id="PF03704">
    <property type="entry name" value="BTAD"/>
    <property type="match status" value="1"/>
</dbReference>
<evidence type="ECO:0000313" key="9">
    <source>
        <dbReference type="EMBL" id="GIG93614.1"/>
    </source>
</evidence>
<feature type="domain" description="OmpR/PhoB-type" evidence="8">
    <location>
        <begin position="79"/>
        <end position="183"/>
    </location>
</feature>
<dbReference type="PROSITE" id="PS51755">
    <property type="entry name" value="OMPR_PHOB"/>
    <property type="match status" value="1"/>
</dbReference>
<dbReference type="InterPro" id="IPR010982">
    <property type="entry name" value="Lambda_DNA-bd_dom_sf"/>
</dbReference>
<dbReference type="Pfam" id="PF13191">
    <property type="entry name" value="AAA_16"/>
    <property type="match status" value="1"/>
</dbReference>
<dbReference type="InterPro" id="IPR041664">
    <property type="entry name" value="AAA_16"/>
</dbReference>
<dbReference type="Gene3D" id="1.10.260.40">
    <property type="entry name" value="lambda repressor-like DNA-binding domains"/>
    <property type="match status" value="1"/>
</dbReference>
<dbReference type="PANTHER" id="PTHR35807">
    <property type="entry name" value="TRANSCRIPTIONAL REGULATOR REDD-RELATED"/>
    <property type="match status" value="1"/>
</dbReference>
<dbReference type="Pfam" id="PF13560">
    <property type="entry name" value="HTH_31"/>
    <property type="match status" value="1"/>
</dbReference>
<dbReference type="CDD" id="cd00093">
    <property type="entry name" value="HTH_XRE"/>
    <property type="match status" value="1"/>
</dbReference>
<dbReference type="CDD" id="cd15831">
    <property type="entry name" value="BTAD"/>
    <property type="match status" value="1"/>
</dbReference>
<dbReference type="SUPFAM" id="SSF46894">
    <property type="entry name" value="C-terminal effector domain of the bipartite response regulators"/>
    <property type="match status" value="1"/>
</dbReference>
<keyword evidence="2" id="KW-0805">Transcription regulation</keyword>
<dbReference type="SMART" id="SM00028">
    <property type="entry name" value="TPR"/>
    <property type="match status" value="7"/>
</dbReference>
<evidence type="ECO:0000256" key="5">
    <source>
        <dbReference type="PROSITE-ProRule" id="PRU00339"/>
    </source>
</evidence>
<dbReference type="Gene3D" id="3.40.50.300">
    <property type="entry name" value="P-loop containing nucleotide triphosphate hydrolases"/>
    <property type="match status" value="1"/>
</dbReference>
<evidence type="ECO:0000256" key="2">
    <source>
        <dbReference type="ARBA" id="ARBA00023015"/>
    </source>
</evidence>
<feature type="domain" description="HTH cro/C1-type" evidence="7">
    <location>
        <begin position="15"/>
        <end position="70"/>
    </location>
</feature>
<dbReference type="PANTHER" id="PTHR35807:SF1">
    <property type="entry name" value="TRANSCRIPTIONAL REGULATOR REDD"/>
    <property type="match status" value="1"/>
</dbReference>
<dbReference type="InterPro" id="IPR027417">
    <property type="entry name" value="P-loop_NTPase"/>
</dbReference>
<feature type="DNA-binding region" description="OmpR/PhoB-type" evidence="6">
    <location>
        <begin position="79"/>
        <end position="183"/>
    </location>
</feature>
<keyword evidence="10" id="KW-1185">Reference proteome</keyword>
<dbReference type="Proteomes" id="UP000621500">
    <property type="component" value="Unassembled WGS sequence"/>
</dbReference>
<proteinExistence type="inferred from homology"/>
<dbReference type="SUPFAM" id="SSF52540">
    <property type="entry name" value="P-loop containing nucleoside triphosphate hydrolases"/>
    <property type="match status" value="1"/>
</dbReference>
<dbReference type="SMART" id="SM01043">
    <property type="entry name" value="BTAD"/>
    <property type="match status" value="1"/>
</dbReference>
<dbReference type="InterPro" id="IPR016032">
    <property type="entry name" value="Sig_transdc_resp-reg_C-effctor"/>
</dbReference>
<protein>
    <submittedName>
        <fullName evidence="9">SARP family transcriptional regulator</fullName>
    </submittedName>
</protein>
<dbReference type="InterPro" id="IPR001387">
    <property type="entry name" value="Cro/C1-type_HTH"/>
</dbReference>
<dbReference type="InterPro" id="IPR019734">
    <property type="entry name" value="TPR_rpt"/>
</dbReference>
<dbReference type="SUPFAM" id="SSF47413">
    <property type="entry name" value="lambda repressor-like DNA-binding domains"/>
    <property type="match status" value="1"/>
</dbReference>
<evidence type="ECO:0000259" key="7">
    <source>
        <dbReference type="PROSITE" id="PS50943"/>
    </source>
</evidence>
<evidence type="ECO:0000313" key="10">
    <source>
        <dbReference type="Proteomes" id="UP000621500"/>
    </source>
</evidence>
<keyword evidence="5" id="KW-0802">TPR repeat</keyword>
<dbReference type="SMART" id="SM00862">
    <property type="entry name" value="Trans_reg_C"/>
    <property type="match status" value="1"/>
</dbReference>
<gene>
    <name evidence="9" type="ORF">Pma05_01870</name>
</gene>
<dbReference type="PRINTS" id="PR00364">
    <property type="entry name" value="DISEASERSIST"/>
</dbReference>
<evidence type="ECO:0000256" key="4">
    <source>
        <dbReference type="ARBA" id="ARBA00023163"/>
    </source>
</evidence>
<accession>A0ABQ4EFZ4</accession>
<dbReference type="InterPro" id="IPR001867">
    <property type="entry name" value="OmpR/PhoB-type_DNA-bd"/>
</dbReference>
<organism evidence="9 10">
    <name type="scientific">Plantactinospora mayteni</name>
    <dbReference type="NCBI Taxonomy" id="566021"/>
    <lineage>
        <taxon>Bacteria</taxon>
        <taxon>Bacillati</taxon>
        <taxon>Actinomycetota</taxon>
        <taxon>Actinomycetes</taxon>
        <taxon>Micromonosporales</taxon>
        <taxon>Micromonosporaceae</taxon>
        <taxon>Plantactinospora</taxon>
    </lineage>
</organism>
<evidence type="ECO:0000256" key="1">
    <source>
        <dbReference type="ARBA" id="ARBA00005820"/>
    </source>
</evidence>
<keyword evidence="4" id="KW-0804">Transcription</keyword>
<dbReference type="RefSeq" id="WP_203855298.1">
    <property type="nucleotide sequence ID" value="NZ_BAAAZQ010000003.1"/>
</dbReference>
<evidence type="ECO:0000256" key="6">
    <source>
        <dbReference type="PROSITE-ProRule" id="PRU01091"/>
    </source>
</evidence>
<dbReference type="PROSITE" id="PS50005">
    <property type="entry name" value="TPR"/>
    <property type="match status" value="1"/>
</dbReference>
<dbReference type="Gene3D" id="1.10.10.10">
    <property type="entry name" value="Winged helix-like DNA-binding domain superfamily/Winged helix DNA-binding domain"/>
    <property type="match status" value="1"/>
</dbReference>
<dbReference type="Gene3D" id="1.25.40.10">
    <property type="entry name" value="Tetratricopeptide repeat domain"/>
    <property type="match status" value="2"/>
</dbReference>
<dbReference type="InterPro" id="IPR036388">
    <property type="entry name" value="WH-like_DNA-bd_sf"/>
</dbReference>